<dbReference type="PANTHER" id="PTHR12463">
    <property type="entry name" value="OXYGENASE-RELATED"/>
    <property type="match status" value="1"/>
</dbReference>
<dbReference type="AlphaFoldDB" id="A0A150G778"/>
<dbReference type="GO" id="GO:0070988">
    <property type="term" value="P:demethylation"/>
    <property type="evidence" value="ECO:0007669"/>
    <property type="project" value="InterPro"/>
</dbReference>
<dbReference type="GO" id="GO:0032451">
    <property type="term" value="F:demethylase activity"/>
    <property type="evidence" value="ECO:0007669"/>
    <property type="project" value="TreeGrafter"/>
</dbReference>
<name>A0A150G778_GONPE</name>
<evidence type="ECO:0000256" key="1">
    <source>
        <dbReference type="ARBA" id="ARBA00007879"/>
    </source>
</evidence>
<reference evidence="3" key="1">
    <citation type="journal article" date="2016" name="Nat. Commun.">
        <title>The Gonium pectorale genome demonstrates co-option of cell cycle regulation during the evolution of multicellularity.</title>
        <authorList>
            <person name="Hanschen E.R."/>
            <person name="Marriage T.N."/>
            <person name="Ferris P.J."/>
            <person name="Hamaji T."/>
            <person name="Toyoda A."/>
            <person name="Fujiyama A."/>
            <person name="Neme R."/>
            <person name="Noguchi H."/>
            <person name="Minakuchi Y."/>
            <person name="Suzuki M."/>
            <person name="Kawai-Toyooka H."/>
            <person name="Smith D.R."/>
            <person name="Sparks H."/>
            <person name="Anderson J."/>
            <person name="Bakaric R."/>
            <person name="Luria V."/>
            <person name="Karger A."/>
            <person name="Kirschner M.W."/>
            <person name="Durand P.M."/>
            <person name="Michod R.E."/>
            <person name="Nozaki H."/>
            <person name="Olson B.J."/>
        </authorList>
    </citation>
    <scope>NUCLEOTIDE SEQUENCE [LARGE SCALE GENOMIC DNA]</scope>
    <source>
        <strain evidence="3">NIES-2863</strain>
    </source>
</reference>
<evidence type="ECO:0000313" key="3">
    <source>
        <dbReference type="Proteomes" id="UP000075714"/>
    </source>
</evidence>
<protein>
    <submittedName>
        <fullName evidence="2">Uncharacterized protein</fullName>
    </submittedName>
</protein>
<dbReference type="InterPro" id="IPR032857">
    <property type="entry name" value="ALKBH4"/>
</dbReference>
<dbReference type="EMBL" id="LSYV01000053">
    <property type="protein sequence ID" value="KXZ45623.1"/>
    <property type="molecule type" value="Genomic_DNA"/>
</dbReference>
<keyword evidence="3" id="KW-1185">Reference proteome</keyword>
<sequence>MEPAPPPFKPVPHPSLDGQYLVLEFVTPEEEAALVALCDNPVAKPPWAGGRAGTYDNATAQRTGSKRWGVLPDYHRRGVATAQHPLPPLLASLAERMRTRIPLLRDFRPNEANAIDYRRSWGSWLRPHADDR</sequence>
<gene>
    <name evidence="2" type="ORF">GPECTOR_52g25</name>
</gene>
<dbReference type="GO" id="GO:0016491">
    <property type="term" value="F:oxidoreductase activity"/>
    <property type="evidence" value="ECO:0007669"/>
    <property type="project" value="TreeGrafter"/>
</dbReference>
<comment type="caution">
    <text evidence="2">The sequence shown here is derived from an EMBL/GenBank/DDBJ whole genome shotgun (WGS) entry which is preliminary data.</text>
</comment>
<organism evidence="2 3">
    <name type="scientific">Gonium pectorale</name>
    <name type="common">Green alga</name>
    <dbReference type="NCBI Taxonomy" id="33097"/>
    <lineage>
        <taxon>Eukaryota</taxon>
        <taxon>Viridiplantae</taxon>
        <taxon>Chlorophyta</taxon>
        <taxon>core chlorophytes</taxon>
        <taxon>Chlorophyceae</taxon>
        <taxon>CS clade</taxon>
        <taxon>Chlamydomonadales</taxon>
        <taxon>Volvocaceae</taxon>
        <taxon>Gonium</taxon>
    </lineage>
</organism>
<dbReference type="STRING" id="33097.A0A150G778"/>
<proteinExistence type="inferred from homology"/>
<dbReference type="OrthoDB" id="271595at2759"/>
<dbReference type="PANTHER" id="PTHR12463:SF1">
    <property type="entry name" value="2-OXOGLUTARATE AND FE-DEPENDENT OXYGENASE FAMILY PROTEIN"/>
    <property type="match status" value="1"/>
</dbReference>
<comment type="similarity">
    <text evidence="1">Belongs to the alkB family.</text>
</comment>
<dbReference type="InterPro" id="IPR037151">
    <property type="entry name" value="AlkB-like_sf"/>
</dbReference>
<dbReference type="Gene3D" id="2.60.120.590">
    <property type="entry name" value="Alpha-ketoglutarate-dependent dioxygenase AlkB-like"/>
    <property type="match status" value="1"/>
</dbReference>
<evidence type="ECO:0000313" key="2">
    <source>
        <dbReference type="EMBL" id="KXZ45623.1"/>
    </source>
</evidence>
<dbReference type="Proteomes" id="UP000075714">
    <property type="component" value="Unassembled WGS sequence"/>
</dbReference>
<dbReference type="SUPFAM" id="SSF51197">
    <property type="entry name" value="Clavaminate synthase-like"/>
    <property type="match status" value="1"/>
</dbReference>
<accession>A0A150G778</accession>